<protein>
    <recommendedName>
        <fullName evidence="14">Sodium/proline symporter</fullName>
    </recommendedName>
    <alternativeName>
        <fullName evidence="14">Proline permease</fullName>
    </alternativeName>
</protein>
<feature type="transmembrane region" description="Helical" evidence="14">
    <location>
        <begin position="165"/>
        <end position="186"/>
    </location>
</feature>
<comment type="similarity">
    <text evidence="2 13">Belongs to the sodium:solute symporter (SSF) (TC 2.A.21) family.</text>
</comment>
<evidence type="ECO:0000256" key="2">
    <source>
        <dbReference type="ARBA" id="ARBA00006434"/>
    </source>
</evidence>
<dbReference type="InterPro" id="IPR011851">
    <property type="entry name" value="Na/Pro_symporter"/>
</dbReference>
<organism evidence="15 16">
    <name type="scientific">Nocardia uniformis</name>
    <dbReference type="NCBI Taxonomy" id="53432"/>
    <lineage>
        <taxon>Bacteria</taxon>
        <taxon>Bacillati</taxon>
        <taxon>Actinomycetota</taxon>
        <taxon>Actinomycetes</taxon>
        <taxon>Mycobacteriales</taxon>
        <taxon>Nocardiaceae</taxon>
        <taxon>Nocardia</taxon>
    </lineage>
</organism>
<dbReference type="EMBL" id="JABELX010000007">
    <property type="protein sequence ID" value="NNH72340.1"/>
    <property type="molecule type" value="Genomic_DNA"/>
</dbReference>
<evidence type="ECO:0000256" key="14">
    <source>
        <dbReference type="RuleBase" id="RU366012"/>
    </source>
</evidence>
<comment type="catalytic activity">
    <reaction evidence="12">
        <text>L-proline(in) + Na(+)(in) = L-proline(out) + Na(+)(out)</text>
        <dbReference type="Rhea" id="RHEA:28967"/>
        <dbReference type="ChEBI" id="CHEBI:29101"/>
        <dbReference type="ChEBI" id="CHEBI:60039"/>
    </reaction>
</comment>
<evidence type="ECO:0000256" key="11">
    <source>
        <dbReference type="ARBA" id="ARBA00023201"/>
    </source>
</evidence>
<dbReference type="AlphaFoldDB" id="A0A849C7G5"/>
<evidence type="ECO:0000256" key="9">
    <source>
        <dbReference type="ARBA" id="ARBA00023065"/>
    </source>
</evidence>
<dbReference type="NCBIfam" id="TIGR00813">
    <property type="entry name" value="sss"/>
    <property type="match status" value="1"/>
</dbReference>
<feature type="transmembrane region" description="Helical" evidence="14">
    <location>
        <begin position="378"/>
        <end position="400"/>
    </location>
</feature>
<feature type="transmembrane region" description="Helical" evidence="14">
    <location>
        <begin position="7"/>
        <end position="27"/>
    </location>
</feature>
<dbReference type="PANTHER" id="PTHR48086">
    <property type="entry name" value="SODIUM/PROLINE SYMPORTER-RELATED"/>
    <property type="match status" value="1"/>
</dbReference>
<evidence type="ECO:0000256" key="6">
    <source>
        <dbReference type="ARBA" id="ARBA00022847"/>
    </source>
</evidence>
<dbReference type="GO" id="GO:0015193">
    <property type="term" value="F:L-proline transmembrane transporter activity"/>
    <property type="evidence" value="ECO:0007669"/>
    <property type="project" value="TreeGrafter"/>
</dbReference>
<feature type="transmembrane region" description="Helical" evidence="14">
    <location>
        <begin position="193"/>
        <end position="216"/>
    </location>
</feature>
<reference evidence="15 16" key="1">
    <citation type="submission" date="2020-05" db="EMBL/GenBank/DDBJ databases">
        <title>MicrobeNet Type strains.</title>
        <authorList>
            <person name="Nicholson A.C."/>
        </authorList>
    </citation>
    <scope>NUCLEOTIDE SEQUENCE [LARGE SCALE GENOMIC DNA]</scope>
    <source>
        <strain evidence="15 16">JCM 3224</strain>
    </source>
</reference>
<comment type="function">
    <text evidence="14">Catalyzes the sodium-dependent uptake of extracellular L-proline.</text>
</comment>
<dbReference type="GO" id="GO:0031402">
    <property type="term" value="F:sodium ion binding"/>
    <property type="evidence" value="ECO:0007669"/>
    <property type="project" value="UniProtKB-UniRule"/>
</dbReference>
<dbReference type="InterPro" id="IPR001734">
    <property type="entry name" value="Na/solute_symporter"/>
</dbReference>
<dbReference type="CDD" id="cd11475">
    <property type="entry name" value="SLC5sbd_PutP"/>
    <property type="match status" value="1"/>
</dbReference>
<keyword evidence="9 14" id="KW-0406">Ion transport</keyword>
<feature type="transmembrane region" description="Helical" evidence="14">
    <location>
        <begin position="284"/>
        <end position="309"/>
    </location>
</feature>
<dbReference type="PROSITE" id="PS50283">
    <property type="entry name" value="NA_SOLUT_SYMP_3"/>
    <property type="match status" value="1"/>
</dbReference>
<gene>
    <name evidence="15" type="primary">putP</name>
    <name evidence="15" type="ORF">HLB23_21175</name>
</gene>
<accession>A0A849C7G5</accession>
<dbReference type="Proteomes" id="UP000586827">
    <property type="component" value="Unassembled WGS sequence"/>
</dbReference>
<dbReference type="Pfam" id="PF00474">
    <property type="entry name" value="SSF"/>
    <property type="match status" value="1"/>
</dbReference>
<dbReference type="RefSeq" id="WP_067519046.1">
    <property type="nucleotide sequence ID" value="NZ_JABELX010000007.1"/>
</dbReference>
<evidence type="ECO:0000313" key="16">
    <source>
        <dbReference type="Proteomes" id="UP000586827"/>
    </source>
</evidence>
<dbReference type="InterPro" id="IPR050277">
    <property type="entry name" value="Sodium:Solute_Symporter"/>
</dbReference>
<proteinExistence type="inferred from homology"/>
<dbReference type="PANTHER" id="PTHR48086:SF3">
    <property type="entry name" value="SODIUM_PROLINE SYMPORTER"/>
    <property type="match status" value="1"/>
</dbReference>
<feature type="transmembrane region" description="Helical" evidence="14">
    <location>
        <begin position="434"/>
        <end position="453"/>
    </location>
</feature>
<evidence type="ECO:0000256" key="4">
    <source>
        <dbReference type="ARBA" id="ARBA00022475"/>
    </source>
</evidence>
<keyword evidence="16" id="KW-1185">Reference proteome</keyword>
<comment type="caution">
    <text evidence="15">The sequence shown here is derived from an EMBL/GenBank/DDBJ whole genome shotgun (WGS) entry which is preliminary data.</text>
</comment>
<keyword evidence="6 14" id="KW-0769">Symport</keyword>
<evidence type="ECO:0000256" key="1">
    <source>
        <dbReference type="ARBA" id="ARBA00004651"/>
    </source>
</evidence>
<evidence type="ECO:0000256" key="12">
    <source>
        <dbReference type="ARBA" id="ARBA00033708"/>
    </source>
</evidence>
<keyword evidence="7 14" id="KW-1133">Transmembrane helix</keyword>
<keyword evidence="5 14" id="KW-0812">Transmembrane</keyword>
<dbReference type="GO" id="GO:0005886">
    <property type="term" value="C:plasma membrane"/>
    <property type="evidence" value="ECO:0007669"/>
    <property type="project" value="UniProtKB-SubCell"/>
</dbReference>
<dbReference type="InterPro" id="IPR038377">
    <property type="entry name" value="Na/Glc_symporter_sf"/>
</dbReference>
<keyword evidence="11 14" id="KW-0739">Sodium transport</keyword>
<feature type="transmembrane region" description="Helical" evidence="14">
    <location>
        <begin position="68"/>
        <end position="94"/>
    </location>
</feature>
<dbReference type="GO" id="GO:0005298">
    <property type="term" value="F:proline:sodium symporter activity"/>
    <property type="evidence" value="ECO:0007669"/>
    <property type="project" value="UniProtKB-UniRule"/>
</dbReference>
<name>A0A849C7G5_9NOCA</name>
<dbReference type="NCBIfam" id="TIGR02121">
    <property type="entry name" value="Na_Pro_sym"/>
    <property type="match status" value="1"/>
</dbReference>
<dbReference type="Gene3D" id="1.20.1730.10">
    <property type="entry name" value="Sodium/glucose cotransporter"/>
    <property type="match status" value="1"/>
</dbReference>
<feature type="transmembrane region" description="Helical" evidence="14">
    <location>
        <begin position="465"/>
        <end position="483"/>
    </location>
</feature>
<comment type="subcellular location">
    <subcellularLocation>
        <location evidence="1 14">Cell membrane</location>
        <topology evidence="1 14">Multi-pass membrane protein</topology>
    </subcellularLocation>
</comment>
<keyword evidence="10 14" id="KW-0472">Membrane</keyword>
<feature type="transmembrane region" description="Helical" evidence="14">
    <location>
        <begin position="128"/>
        <end position="153"/>
    </location>
</feature>
<feature type="transmembrane region" description="Helical" evidence="14">
    <location>
        <begin position="236"/>
        <end position="263"/>
    </location>
</feature>
<dbReference type="GO" id="GO:0015824">
    <property type="term" value="P:proline transport"/>
    <property type="evidence" value="ECO:0007669"/>
    <property type="project" value="UniProtKB-UniRule"/>
</dbReference>
<evidence type="ECO:0000256" key="3">
    <source>
        <dbReference type="ARBA" id="ARBA00022448"/>
    </source>
</evidence>
<evidence type="ECO:0000313" key="15">
    <source>
        <dbReference type="EMBL" id="NNH72340.1"/>
    </source>
</evidence>
<keyword evidence="4 14" id="KW-1003">Cell membrane</keyword>
<keyword evidence="8 14" id="KW-0915">Sodium</keyword>
<feature type="transmembrane region" description="Helical" evidence="14">
    <location>
        <begin position="406"/>
        <end position="427"/>
    </location>
</feature>
<feature type="transmembrane region" description="Helical" evidence="14">
    <location>
        <begin position="329"/>
        <end position="349"/>
    </location>
</feature>
<sequence length="503" mass="52653">MVDLDGVTLGTFIVYLVAMVAIGVWVYNRTKTLSDFALGGRSLNAPTAALSAQASDMSGWLLLGLPGAVYAAGIGASWIAVGLAVGTYLNWLFVAPRLRTYTERAKDSVSLSAYLEERFEDRTRALRVISAVVILVFFTVYVASGLVAGGVLFEQVFGVESTLAMTVAVVVIVVYAFLGGFLAVSFTDVVQGLLMFAALVALPLIAVGTLGGFGALRNALNDESPALLDMNAEASFTGGVWGAGAPLSFVAIISLLAWGLGYFGQPHILARFMGIRSHKDIPTARRIGTSWVVVTLGAACLVGLVGISVLDQPLDNPETVFIALAQQLLNPWVAGIVLAAVLAAIMSTADSQLLVSSTALTEDFYHAFLNREASQRSLVWVGRGSVIVVAVIAYVIALGGGAVLDIVAYAWAGFGAAFGPVILLSLYWPRMTGAGALAGIISGAATVVIWRQIDVLADTGLYEIIPGFIVATVAAVVFGRFVGSPPVRSWEGAMGQAVEEPAR</sequence>
<evidence type="ECO:0000256" key="5">
    <source>
        <dbReference type="ARBA" id="ARBA00022692"/>
    </source>
</evidence>
<keyword evidence="14" id="KW-0029">Amino-acid transport</keyword>
<keyword evidence="3 14" id="KW-0813">Transport</keyword>
<evidence type="ECO:0000256" key="13">
    <source>
        <dbReference type="RuleBase" id="RU362091"/>
    </source>
</evidence>
<evidence type="ECO:0000256" key="8">
    <source>
        <dbReference type="ARBA" id="ARBA00023053"/>
    </source>
</evidence>
<evidence type="ECO:0000256" key="7">
    <source>
        <dbReference type="ARBA" id="ARBA00022989"/>
    </source>
</evidence>
<evidence type="ECO:0000256" key="10">
    <source>
        <dbReference type="ARBA" id="ARBA00023136"/>
    </source>
</evidence>